<proteinExistence type="predicted"/>
<sequence>MRVLIFGDVHGNLVALEKMLQHVSPEVDLMVSHGDVVNYGPWSNECVELLQSIQCMCLLGNHESYFIEGSYPGENKIAQAFFNHCYASFNQQKLILTYRDNIKVGDFEVQHTVNNQYVFPDTDLEELNIEGNYIIGHSHHQFSGVTNSGKQIINTGSVGQNRKFINLINYIIYDTVSSEVKLESLVYDINPVIDKMKSENYPQVCLDYYLNKSRI</sequence>
<organism evidence="2 3">
    <name type="scientific">Pontibacter aquaedesilientis</name>
    <dbReference type="NCBI Taxonomy" id="2766980"/>
    <lineage>
        <taxon>Bacteria</taxon>
        <taxon>Pseudomonadati</taxon>
        <taxon>Bacteroidota</taxon>
        <taxon>Cytophagia</taxon>
        <taxon>Cytophagales</taxon>
        <taxon>Hymenobacteraceae</taxon>
        <taxon>Pontibacter</taxon>
    </lineage>
</organism>
<dbReference type="InterPro" id="IPR029052">
    <property type="entry name" value="Metallo-depent_PP-like"/>
</dbReference>
<dbReference type="SUPFAM" id="SSF56300">
    <property type="entry name" value="Metallo-dependent phosphatases"/>
    <property type="match status" value="1"/>
</dbReference>
<accession>A0ABR7XF84</accession>
<dbReference type="PANTHER" id="PTHR42850">
    <property type="entry name" value="METALLOPHOSPHOESTERASE"/>
    <property type="match status" value="1"/>
</dbReference>
<keyword evidence="3" id="KW-1185">Reference proteome</keyword>
<dbReference type="InterPro" id="IPR050126">
    <property type="entry name" value="Ap4A_hydrolase"/>
</dbReference>
<gene>
    <name evidence="2" type="ORF">H9Q13_07290</name>
</gene>
<dbReference type="InterPro" id="IPR004843">
    <property type="entry name" value="Calcineurin-like_PHP"/>
</dbReference>
<dbReference type="Proteomes" id="UP000625551">
    <property type="component" value="Unassembled WGS sequence"/>
</dbReference>
<protein>
    <submittedName>
        <fullName evidence="2">Metallophosphoesterase</fullName>
    </submittedName>
</protein>
<dbReference type="Gene3D" id="3.60.21.10">
    <property type="match status" value="1"/>
</dbReference>
<dbReference type="EMBL" id="JACXAJ010000002">
    <property type="protein sequence ID" value="MBD1396964.1"/>
    <property type="molecule type" value="Genomic_DNA"/>
</dbReference>
<dbReference type="RefSeq" id="WP_191183098.1">
    <property type="nucleotide sequence ID" value="NZ_JACXAJ010000002.1"/>
</dbReference>
<evidence type="ECO:0000313" key="2">
    <source>
        <dbReference type="EMBL" id="MBD1396964.1"/>
    </source>
</evidence>
<feature type="domain" description="Calcineurin-like phosphoesterase" evidence="1">
    <location>
        <begin position="1"/>
        <end position="140"/>
    </location>
</feature>
<dbReference type="InterPro" id="IPR011152">
    <property type="entry name" value="Pesterase_MJ0912"/>
</dbReference>
<dbReference type="PIRSF" id="PIRSF000883">
    <property type="entry name" value="Pesterase_MJ0912"/>
    <property type="match status" value="1"/>
</dbReference>
<dbReference type="Pfam" id="PF00149">
    <property type="entry name" value="Metallophos"/>
    <property type="match status" value="1"/>
</dbReference>
<evidence type="ECO:0000313" key="3">
    <source>
        <dbReference type="Proteomes" id="UP000625551"/>
    </source>
</evidence>
<comment type="caution">
    <text evidence="2">The sequence shown here is derived from an EMBL/GenBank/DDBJ whole genome shotgun (WGS) entry which is preliminary data.</text>
</comment>
<name>A0ABR7XF84_9BACT</name>
<evidence type="ECO:0000259" key="1">
    <source>
        <dbReference type="Pfam" id="PF00149"/>
    </source>
</evidence>
<reference evidence="2 3" key="1">
    <citation type="submission" date="2020-09" db="EMBL/GenBank/DDBJ databases">
        <title>Genome sequencing and assembly of Pontibacter sp.</title>
        <authorList>
            <person name="Chhetri G."/>
        </authorList>
    </citation>
    <scope>NUCLEOTIDE SEQUENCE [LARGE SCALE GENOMIC DNA]</scope>
    <source>
        <strain evidence="2 3">JH31</strain>
    </source>
</reference>